<protein>
    <submittedName>
        <fullName evidence="1">Uncharacterized protein</fullName>
    </submittedName>
</protein>
<organism evidence="1">
    <name type="scientific">uncultured Caudovirales phage</name>
    <dbReference type="NCBI Taxonomy" id="2100421"/>
    <lineage>
        <taxon>Viruses</taxon>
        <taxon>Duplodnaviria</taxon>
        <taxon>Heunggongvirae</taxon>
        <taxon>Uroviricota</taxon>
        <taxon>Caudoviricetes</taxon>
        <taxon>Peduoviridae</taxon>
        <taxon>Maltschvirus</taxon>
        <taxon>Maltschvirus maltsch</taxon>
    </lineage>
</organism>
<accession>A0A2H4J6J5</accession>
<reference evidence="1" key="1">
    <citation type="submission" date="2017-06" db="EMBL/GenBank/DDBJ databases">
        <title>Novel phages from South African skin metaviromes.</title>
        <authorList>
            <person name="van Zyl L.J."/>
            <person name="Abrahams Y."/>
            <person name="Stander E.A."/>
            <person name="Kirby B.M."/>
            <person name="Clavaud C."/>
            <person name="Farcet C."/>
            <person name="Breton L."/>
            <person name="Trindade M.I."/>
        </authorList>
    </citation>
    <scope>NUCLEOTIDE SEQUENCE</scope>
</reference>
<proteinExistence type="predicted"/>
<name>A0A2H4J6J5_9CAUD</name>
<gene>
    <name evidence="1" type="ORF">8F11_61</name>
</gene>
<evidence type="ECO:0000313" key="1">
    <source>
        <dbReference type="EMBL" id="ASN68096.1"/>
    </source>
</evidence>
<dbReference type="EMBL" id="MF417871">
    <property type="protein sequence ID" value="ASN68096.1"/>
    <property type="molecule type" value="Genomic_DNA"/>
</dbReference>
<sequence>MAIVPLKQKASVRKYIADNNDGWATDDYAEPVDYAVRATERFEVVTNQLGEEVTASLKLMFDKMQDVGYNDMFSFTNELGHTIERKPISIKYTRMVNGKVALTSVFL</sequence>